<proteinExistence type="predicted"/>
<keyword evidence="1" id="KW-0805">Transcription regulation</keyword>
<feature type="region of interest" description="Disordered" evidence="4">
    <location>
        <begin position="415"/>
        <end position="435"/>
    </location>
</feature>
<keyword evidence="3" id="KW-0804">Transcription</keyword>
<dbReference type="KEGG" id="saco:SAME_00615"/>
<evidence type="ECO:0000256" key="3">
    <source>
        <dbReference type="ARBA" id="ARBA00023163"/>
    </source>
</evidence>
<evidence type="ECO:0000256" key="4">
    <source>
        <dbReference type="SAM" id="MobiDB-lite"/>
    </source>
</evidence>
<dbReference type="AlphaFoldDB" id="A0A239WQB4"/>
<dbReference type="PANTHER" id="PTHR43280">
    <property type="entry name" value="ARAC-FAMILY TRANSCRIPTIONAL REGULATOR"/>
    <property type="match status" value="1"/>
</dbReference>
<dbReference type="NCBIfam" id="TIGR04094">
    <property type="entry name" value="adjacent_YSIRK"/>
    <property type="match status" value="1"/>
</dbReference>
<evidence type="ECO:0000313" key="6">
    <source>
        <dbReference type="EMBL" id="SNV36627.1"/>
    </source>
</evidence>
<feature type="domain" description="HTH araC/xylS-type" evidence="5">
    <location>
        <begin position="317"/>
        <end position="414"/>
    </location>
</feature>
<dbReference type="PROSITE" id="PS01124">
    <property type="entry name" value="HTH_ARAC_FAMILY_2"/>
    <property type="match status" value="1"/>
</dbReference>
<dbReference type="GO" id="GO:0003700">
    <property type="term" value="F:DNA-binding transcription factor activity"/>
    <property type="evidence" value="ECO:0007669"/>
    <property type="project" value="InterPro"/>
</dbReference>
<dbReference type="InterPro" id="IPR009057">
    <property type="entry name" value="Homeodomain-like_sf"/>
</dbReference>
<dbReference type="Gene3D" id="1.10.10.60">
    <property type="entry name" value="Homeodomain-like"/>
    <property type="match status" value="2"/>
</dbReference>
<dbReference type="PANTHER" id="PTHR43280:SF2">
    <property type="entry name" value="HTH-TYPE TRANSCRIPTIONAL REGULATOR EXSA"/>
    <property type="match status" value="1"/>
</dbReference>
<dbReference type="Proteomes" id="UP000215144">
    <property type="component" value="Chromosome 1"/>
</dbReference>
<accession>A0A239WQB4</accession>
<dbReference type="SUPFAM" id="SSF46689">
    <property type="entry name" value="Homeodomain-like"/>
    <property type="match status" value="2"/>
</dbReference>
<keyword evidence="2" id="KW-0238">DNA-binding</keyword>
<dbReference type="EMBL" id="LT906454">
    <property type="protein sequence ID" value="SNV36627.1"/>
    <property type="molecule type" value="Genomic_DNA"/>
</dbReference>
<evidence type="ECO:0000256" key="1">
    <source>
        <dbReference type="ARBA" id="ARBA00023015"/>
    </source>
</evidence>
<gene>
    <name evidence="6" type="primary">marA</name>
    <name evidence="6" type="ORF">SAMEA4504048_00615</name>
</gene>
<evidence type="ECO:0000313" key="7">
    <source>
        <dbReference type="Proteomes" id="UP000215144"/>
    </source>
</evidence>
<evidence type="ECO:0000259" key="5">
    <source>
        <dbReference type="PROSITE" id="PS01124"/>
    </source>
</evidence>
<dbReference type="InterPro" id="IPR018060">
    <property type="entry name" value="HTH_AraC"/>
</dbReference>
<feature type="compositionally biased region" description="Polar residues" evidence="4">
    <location>
        <begin position="415"/>
        <end position="425"/>
    </location>
</feature>
<name>A0A239WQB4_STRAI</name>
<evidence type="ECO:0000256" key="2">
    <source>
        <dbReference type="ARBA" id="ARBA00023125"/>
    </source>
</evidence>
<dbReference type="InterPro" id="IPR024022">
    <property type="entry name" value="Tscrpt_reg_HTH_surface_antigen"/>
</dbReference>
<dbReference type="Pfam" id="PF12833">
    <property type="entry name" value="HTH_18"/>
    <property type="match status" value="1"/>
</dbReference>
<organism evidence="6 7">
    <name type="scientific">Streptococcus acidominimus</name>
    <dbReference type="NCBI Taxonomy" id="1326"/>
    <lineage>
        <taxon>Bacteria</taxon>
        <taxon>Bacillati</taxon>
        <taxon>Bacillota</taxon>
        <taxon>Bacilli</taxon>
        <taxon>Lactobacillales</taxon>
        <taxon>Streptococcaceae</taxon>
        <taxon>Streptococcus</taxon>
    </lineage>
</organism>
<dbReference type="GO" id="GO:0043565">
    <property type="term" value="F:sequence-specific DNA binding"/>
    <property type="evidence" value="ECO:0007669"/>
    <property type="project" value="InterPro"/>
</dbReference>
<reference evidence="6 7" key="1">
    <citation type="submission" date="2017-06" db="EMBL/GenBank/DDBJ databases">
        <authorList>
            <consortium name="Pathogen Informatics"/>
        </authorList>
    </citation>
    <scope>NUCLEOTIDE SEQUENCE [LARGE SCALE GENOMIC DNA]</scope>
    <source>
        <strain evidence="6 7">NCTC11291</strain>
    </source>
</reference>
<sequence length="435" mass="50679">MIDFLRIFFRIITINQKEEVLIINSLLLKSLHSTLKLSITICDRSFTVLTEYKSDKTVSLYYDHHLILNEFSKTKENFLFHYGFMGELFLALRTDNHYIIIGPWRSNAIDPLLFKRKMNEAHIKSDEQNYFFEKLVQLPFFPLSQIRELLVLVNYCLTGKIEDLLSAPLHHYTKGWSNAFDLNKIKQLSVENSNTYTYQYQYETRILQAVKSGKEELLRETVSQLSNAVSATLSGDELRSEKNYSIMIYDRLAQRAIHSGLDIETAYQSRDRFVTETEQAQSLHAVLKLRDTAILFYTQQVSGIKQKLVSQYSQTVIGVIQYLENNLNRAIKTEEIARQFHMSESKLRKLFKQEKHMTILQYFLHLKIEVAKQLLEEGKTLAHIAELLQFSTSANFSRTFKRVVGISPLKYAQQNHLASQQTSKGHTQKDPEESH</sequence>
<dbReference type="SMART" id="SM00342">
    <property type="entry name" value="HTH_ARAC"/>
    <property type="match status" value="1"/>
</dbReference>
<protein>
    <submittedName>
        <fullName evidence="6">Transcriptional regulator, AraC family</fullName>
    </submittedName>
</protein>